<dbReference type="Gene3D" id="2.60.120.10">
    <property type="entry name" value="Jelly Rolls"/>
    <property type="match status" value="1"/>
</dbReference>
<feature type="domain" description="Cyclic nucleotide-binding" evidence="1">
    <location>
        <begin position="33"/>
        <end position="118"/>
    </location>
</feature>
<reference evidence="2 3" key="1">
    <citation type="submission" date="2016-10" db="EMBL/GenBank/DDBJ databases">
        <authorList>
            <person name="de Groot N.N."/>
        </authorList>
    </citation>
    <scope>NUCLEOTIDE SEQUENCE [LARGE SCALE GENOMIC DNA]</scope>
    <source>
        <strain evidence="2 3">DSM 19886</strain>
    </source>
</reference>
<dbReference type="Proteomes" id="UP000199440">
    <property type="component" value="Unassembled WGS sequence"/>
</dbReference>
<protein>
    <submittedName>
        <fullName evidence="2">cAMP-binding domain of CRP or a regulatory subunit of cAMP-dependent protein kinases</fullName>
    </submittedName>
</protein>
<dbReference type="Pfam" id="PF00027">
    <property type="entry name" value="cNMP_binding"/>
    <property type="match status" value="1"/>
</dbReference>
<dbReference type="InterPro" id="IPR014710">
    <property type="entry name" value="RmlC-like_jellyroll"/>
</dbReference>
<organism evidence="2 3">
    <name type="scientific">Kriegella aquimaris</name>
    <dbReference type="NCBI Taxonomy" id="192904"/>
    <lineage>
        <taxon>Bacteria</taxon>
        <taxon>Pseudomonadati</taxon>
        <taxon>Bacteroidota</taxon>
        <taxon>Flavobacteriia</taxon>
        <taxon>Flavobacteriales</taxon>
        <taxon>Flavobacteriaceae</taxon>
        <taxon>Kriegella</taxon>
    </lineage>
</organism>
<accession>A0A1G9VYT4</accession>
<dbReference type="STRING" id="192904.SAMN04488514_114105"/>
<dbReference type="GO" id="GO:0016301">
    <property type="term" value="F:kinase activity"/>
    <property type="evidence" value="ECO:0007669"/>
    <property type="project" value="UniProtKB-KW"/>
</dbReference>
<evidence type="ECO:0000259" key="1">
    <source>
        <dbReference type="Pfam" id="PF00027"/>
    </source>
</evidence>
<dbReference type="InterPro" id="IPR000595">
    <property type="entry name" value="cNMP-bd_dom"/>
</dbReference>
<evidence type="ECO:0000313" key="2">
    <source>
        <dbReference type="EMBL" id="SDM77459.1"/>
    </source>
</evidence>
<dbReference type="InterPro" id="IPR018490">
    <property type="entry name" value="cNMP-bd_dom_sf"/>
</dbReference>
<proteinExistence type="predicted"/>
<dbReference type="AlphaFoldDB" id="A0A1G9VYT4"/>
<dbReference type="SUPFAM" id="SSF51206">
    <property type="entry name" value="cAMP-binding domain-like"/>
    <property type="match status" value="1"/>
</dbReference>
<keyword evidence="2" id="KW-0418">Kinase</keyword>
<keyword evidence="3" id="KW-1185">Reference proteome</keyword>
<dbReference type="OrthoDB" id="1044733at2"/>
<keyword evidence="2" id="KW-0808">Transferase</keyword>
<dbReference type="CDD" id="cd00038">
    <property type="entry name" value="CAP_ED"/>
    <property type="match status" value="1"/>
</dbReference>
<dbReference type="RefSeq" id="WP_089894151.1">
    <property type="nucleotide sequence ID" value="NZ_FNGV01000014.1"/>
</dbReference>
<dbReference type="EMBL" id="FNGV01000014">
    <property type="protein sequence ID" value="SDM77459.1"/>
    <property type="molecule type" value="Genomic_DNA"/>
</dbReference>
<name>A0A1G9VYT4_9FLAO</name>
<gene>
    <name evidence="2" type="ORF">SAMN04488514_114105</name>
</gene>
<evidence type="ECO:0000313" key="3">
    <source>
        <dbReference type="Proteomes" id="UP000199440"/>
    </source>
</evidence>
<sequence length="191" mass="22087">MNREALDRAVGKYAPHLSLGARNDLANLGHEFFLEKGAFLFCRNTSDDYEYILLNGIARTYLHNTEGTEVTLSFFEDNTVLPPYVTRTNNQRSLLFCDAVTDCRLIRFRAAEFEALMIDNLEIRNFGNSVLRIELQNKVLKEIRMASWTAKERLQQFRKDFSMLENQVPHPMIASYLGITNVSLSRLRKES</sequence>